<sequence>MKQVDVMGVRVEMPTSKPIVLLRERDGNRCVPIWIGAPEATAIAYAQQGVTPPRPLTHDLMVDVLSGLGHALSRVVITSMQEHIFYAELVIDGDRHISSRSSDAIALALRADVPIYVDEEILDEVGVDVPVEEEDEVERFREFLDNVSAEDFEMPPGETAPDEDQP</sequence>
<accession>A0A561EB62</accession>
<gene>
    <name evidence="2" type="ORF">BKA23_1670</name>
</gene>
<dbReference type="GO" id="GO:0004518">
    <property type="term" value="F:nuclease activity"/>
    <property type="evidence" value="ECO:0007669"/>
    <property type="project" value="InterPro"/>
</dbReference>
<dbReference type="EMBL" id="VIVQ01000001">
    <property type="protein sequence ID" value="TWE12850.1"/>
    <property type="molecule type" value="Genomic_DNA"/>
</dbReference>
<protein>
    <recommendedName>
        <fullName evidence="1">BFN domain-containing protein</fullName>
    </recommendedName>
</protein>
<dbReference type="PANTHER" id="PTHR15160:SF1">
    <property type="entry name" value="VON HIPPEL-LINDAU DISEASE TUMOR SUPPRESSOR"/>
    <property type="match status" value="1"/>
</dbReference>
<proteinExistence type="predicted"/>
<dbReference type="InterPro" id="IPR036104">
    <property type="entry name" value="BFN_sf"/>
</dbReference>
<dbReference type="Pfam" id="PF02577">
    <property type="entry name" value="BFN_dom"/>
    <property type="match status" value="1"/>
</dbReference>
<dbReference type="RefSeq" id="WP_145227151.1">
    <property type="nucleotide sequence ID" value="NZ_VIVQ01000001.1"/>
</dbReference>
<evidence type="ECO:0000313" key="2">
    <source>
        <dbReference type="EMBL" id="TWE12850.1"/>
    </source>
</evidence>
<dbReference type="SUPFAM" id="SSF103256">
    <property type="entry name" value="Hypothetical protein TM0160"/>
    <property type="match status" value="1"/>
</dbReference>
<reference evidence="2 3" key="1">
    <citation type="submission" date="2019-06" db="EMBL/GenBank/DDBJ databases">
        <title>Sequencing the genomes of 1000 actinobacteria strains.</title>
        <authorList>
            <person name="Klenk H.-P."/>
        </authorList>
    </citation>
    <scope>NUCLEOTIDE SEQUENCE [LARGE SCALE GENOMIC DNA]</scope>
    <source>
        <strain evidence="2 3">DSM 19560</strain>
    </source>
</reference>
<feature type="domain" description="BFN" evidence="1">
    <location>
        <begin position="1"/>
        <end position="129"/>
    </location>
</feature>
<dbReference type="AlphaFoldDB" id="A0A561EB62"/>
<organism evidence="2 3">
    <name type="scientific">Rudaeicoccus suwonensis</name>
    <dbReference type="NCBI Taxonomy" id="657409"/>
    <lineage>
        <taxon>Bacteria</taxon>
        <taxon>Bacillati</taxon>
        <taxon>Actinomycetota</taxon>
        <taxon>Actinomycetes</taxon>
        <taxon>Micrococcales</taxon>
        <taxon>Dermacoccaceae</taxon>
        <taxon>Rudaeicoccus</taxon>
    </lineage>
</organism>
<dbReference type="PANTHER" id="PTHR15160">
    <property type="entry name" value="VON HIPPEL-LINDAU PROTEIN"/>
    <property type="match status" value="1"/>
</dbReference>
<dbReference type="Gene3D" id="3.10.690.10">
    <property type="entry name" value="Bifunctional nuclease domain"/>
    <property type="match status" value="1"/>
</dbReference>
<dbReference type="InterPro" id="IPR003729">
    <property type="entry name" value="Bi_nuclease_dom"/>
</dbReference>
<comment type="caution">
    <text evidence="2">The sequence shown here is derived from an EMBL/GenBank/DDBJ whole genome shotgun (WGS) entry which is preliminary data.</text>
</comment>
<name>A0A561EB62_9MICO</name>
<evidence type="ECO:0000313" key="3">
    <source>
        <dbReference type="Proteomes" id="UP000318297"/>
    </source>
</evidence>
<dbReference type="PROSITE" id="PS51658">
    <property type="entry name" value="BFN"/>
    <property type="match status" value="1"/>
</dbReference>
<dbReference type="Proteomes" id="UP000318297">
    <property type="component" value="Unassembled WGS sequence"/>
</dbReference>
<evidence type="ECO:0000259" key="1">
    <source>
        <dbReference type="PROSITE" id="PS51658"/>
    </source>
</evidence>
<dbReference type="OrthoDB" id="9788698at2"/>
<keyword evidence="3" id="KW-1185">Reference proteome</keyword>